<keyword evidence="3" id="KW-1185">Reference proteome</keyword>
<dbReference type="PROSITE" id="PS51257">
    <property type="entry name" value="PROKAR_LIPOPROTEIN"/>
    <property type="match status" value="1"/>
</dbReference>
<evidence type="ECO:0000313" key="2">
    <source>
        <dbReference type="EMBL" id="MPY65646.1"/>
    </source>
</evidence>
<evidence type="ECO:0000313" key="3">
    <source>
        <dbReference type="Proteomes" id="UP000484842"/>
    </source>
</evidence>
<dbReference type="AlphaFoldDB" id="A0A7X1NUG0"/>
<gene>
    <name evidence="2" type="ORF">F8S09_02910</name>
</gene>
<proteinExistence type="predicted"/>
<reference evidence="2 3" key="1">
    <citation type="submission" date="2019-10" db="EMBL/GenBank/DDBJ databases">
        <title>Deinococcus sp. isolated from soil.</title>
        <authorList>
            <person name="Li Y."/>
            <person name="Wang J."/>
        </authorList>
    </citation>
    <scope>NUCLEOTIDE SEQUENCE [LARGE SCALE GENOMIC DNA]</scope>
    <source>
        <strain evidence="2 3">SDU3-2</strain>
    </source>
</reference>
<name>A0A7X1NUG0_9DEIO</name>
<dbReference type="EMBL" id="WBSL01000001">
    <property type="protein sequence ID" value="MPY65646.1"/>
    <property type="molecule type" value="Genomic_DNA"/>
</dbReference>
<feature type="chain" id="PRO_5030878331" evidence="1">
    <location>
        <begin position="25"/>
        <end position="523"/>
    </location>
</feature>
<protein>
    <submittedName>
        <fullName evidence="2">Uncharacterized protein</fullName>
    </submittedName>
</protein>
<comment type="caution">
    <text evidence="2">The sequence shown here is derived from an EMBL/GenBank/DDBJ whole genome shotgun (WGS) entry which is preliminary data.</text>
</comment>
<accession>A0A7X1NUG0</accession>
<sequence>MFKRSPLLLLSLPLLLAACGGTQKAPQNPGGELVSLQIGLGSASTSAGLISTQGLPTGGFVPASAFVKVKVRSEGGDLVTFNKGVYAPKGDGDQFLTLNVTNNFGQTVLLPKGKYTFESIVKDGQSDQATQGTLLAYGPARLTDVNAQSGSVRLTVHAVMNPAAAALRFAMPTDVLYTGDVSSLRLQVPTHTVGGKSFAVPTTDYSVGAYVASRGSIIERTASKLGVSFAATGSAEDPSVRVSVPVTGWVQTGPERAEQTTSPVEFMHTVSANAVTLDTEAPLASITTQKVAAGTVVTVSGTASDPGGRLTEARLYDGTTLVASSAVNEQGNGVAALTFEPGTDRWQAGWQSPASGSARLTLVVNDDAGNETSAEQEITVEGGATGGTMPLTPVADPAALRYVMTPGETKVFVFDVPEGTNPSFAQMMIVDSRDWTDSRACRPDPMEPGMGGGERLIKVTITDALTGEPVTPTIDSPCMTGLSYTRTAWGYIGSLDALKDLKFTVTNLSGASLEINPNFDVGN</sequence>
<organism evidence="2 3">
    <name type="scientific">Deinococcus terrestris</name>
    <dbReference type="NCBI Taxonomy" id="2651870"/>
    <lineage>
        <taxon>Bacteria</taxon>
        <taxon>Thermotogati</taxon>
        <taxon>Deinococcota</taxon>
        <taxon>Deinococci</taxon>
        <taxon>Deinococcales</taxon>
        <taxon>Deinococcaceae</taxon>
        <taxon>Deinococcus</taxon>
    </lineage>
</organism>
<evidence type="ECO:0000256" key="1">
    <source>
        <dbReference type="SAM" id="SignalP"/>
    </source>
</evidence>
<dbReference type="RefSeq" id="WP_152868763.1">
    <property type="nucleotide sequence ID" value="NZ_WBSL01000001.1"/>
</dbReference>
<feature type="signal peptide" evidence="1">
    <location>
        <begin position="1"/>
        <end position="24"/>
    </location>
</feature>
<dbReference type="InterPro" id="IPR013783">
    <property type="entry name" value="Ig-like_fold"/>
</dbReference>
<keyword evidence="1" id="KW-0732">Signal</keyword>
<dbReference type="Proteomes" id="UP000484842">
    <property type="component" value="Unassembled WGS sequence"/>
</dbReference>
<dbReference type="Gene3D" id="2.60.40.10">
    <property type="entry name" value="Immunoglobulins"/>
    <property type="match status" value="1"/>
</dbReference>